<reference evidence="3" key="1">
    <citation type="submission" date="2023-10" db="EMBL/GenBank/DDBJ databases">
        <title>Genome assembly of Pristionchus species.</title>
        <authorList>
            <person name="Yoshida K."/>
            <person name="Sommer R.J."/>
        </authorList>
    </citation>
    <scope>NUCLEOTIDE SEQUENCE</scope>
    <source>
        <strain evidence="3">RS0144</strain>
    </source>
</reference>
<gene>
    <name evidence="3" type="ORF">PENTCL1PPCAC_8382</name>
</gene>
<evidence type="ECO:0000313" key="3">
    <source>
        <dbReference type="EMBL" id="GMS86207.1"/>
    </source>
</evidence>
<evidence type="ECO:0000256" key="1">
    <source>
        <dbReference type="SAM" id="Coils"/>
    </source>
</evidence>
<evidence type="ECO:0000313" key="4">
    <source>
        <dbReference type="Proteomes" id="UP001432027"/>
    </source>
</evidence>
<feature type="compositionally biased region" description="Polar residues" evidence="2">
    <location>
        <begin position="20"/>
        <end position="30"/>
    </location>
</feature>
<sequence>MKVVMTSQFPDGYFERRSNENAVGVTNSASVERRNGGPKDERKEINKSAKELLNSQSIVAKLTQEVERIKSHNDELEISAVEVFEENKELKRRLNEMSNALKKSEEKAERAHLKCMELEQLVETIKIEQQECAASVMKNAHSLGDKNKSKGVTGANQSEKIKKVRSNRTLQSCSQAALIVLIKCFKPVFSQGNNRNSHNPKIDKQLDQLDQHA</sequence>
<accession>A0AAV5SUW2</accession>
<dbReference type="Proteomes" id="UP001432027">
    <property type="component" value="Unassembled WGS sequence"/>
</dbReference>
<dbReference type="EMBL" id="BTSX01000002">
    <property type="protein sequence ID" value="GMS86207.1"/>
    <property type="molecule type" value="Genomic_DNA"/>
</dbReference>
<name>A0AAV5SUW2_9BILA</name>
<feature type="region of interest" description="Disordered" evidence="2">
    <location>
        <begin position="193"/>
        <end position="213"/>
    </location>
</feature>
<feature type="compositionally biased region" description="Basic and acidic residues" evidence="2">
    <location>
        <begin position="31"/>
        <end position="44"/>
    </location>
</feature>
<evidence type="ECO:0000256" key="2">
    <source>
        <dbReference type="SAM" id="MobiDB-lite"/>
    </source>
</evidence>
<feature type="coiled-coil region" evidence="1">
    <location>
        <begin position="59"/>
        <end position="121"/>
    </location>
</feature>
<keyword evidence="1" id="KW-0175">Coiled coil</keyword>
<comment type="caution">
    <text evidence="3">The sequence shown here is derived from an EMBL/GenBank/DDBJ whole genome shotgun (WGS) entry which is preliminary data.</text>
</comment>
<feature type="compositionally biased region" description="Basic and acidic residues" evidence="2">
    <location>
        <begin position="200"/>
        <end position="213"/>
    </location>
</feature>
<keyword evidence="4" id="KW-1185">Reference proteome</keyword>
<protein>
    <submittedName>
        <fullName evidence="3">Uncharacterized protein</fullName>
    </submittedName>
</protein>
<feature type="region of interest" description="Disordered" evidence="2">
    <location>
        <begin position="20"/>
        <end position="44"/>
    </location>
</feature>
<proteinExistence type="predicted"/>
<dbReference type="AlphaFoldDB" id="A0AAV5SUW2"/>
<feature type="region of interest" description="Disordered" evidence="2">
    <location>
        <begin position="143"/>
        <end position="163"/>
    </location>
</feature>
<organism evidence="3 4">
    <name type="scientific">Pristionchus entomophagus</name>
    <dbReference type="NCBI Taxonomy" id="358040"/>
    <lineage>
        <taxon>Eukaryota</taxon>
        <taxon>Metazoa</taxon>
        <taxon>Ecdysozoa</taxon>
        <taxon>Nematoda</taxon>
        <taxon>Chromadorea</taxon>
        <taxon>Rhabditida</taxon>
        <taxon>Rhabditina</taxon>
        <taxon>Diplogasteromorpha</taxon>
        <taxon>Diplogasteroidea</taxon>
        <taxon>Neodiplogasteridae</taxon>
        <taxon>Pristionchus</taxon>
    </lineage>
</organism>